<comment type="function">
    <text evidence="3">Flagellin is the subunit protein which polymerizes to form the filaments of bacterial flagella.</text>
</comment>
<dbReference type="InterPro" id="IPR001492">
    <property type="entry name" value="Flagellin"/>
</dbReference>
<dbReference type="PRINTS" id="PR00207">
    <property type="entry name" value="FLAGELLIN"/>
</dbReference>
<dbReference type="EMBL" id="CP036434">
    <property type="protein sequence ID" value="QDV05007.1"/>
    <property type="molecule type" value="Genomic_DNA"/>
</dbReference>
<evidence type="ECO:0000256" key="1">
    <source>
        <dbReference type="ARBA" id="ARBA00005709"/>
    </source>
</evidence>
<reference evidence="6 7" key="1">
    <citation type="submission" date="2019-02" db="EMBL/GenBank/DDBJ databases">
        <title>Deep-cultivation of Planctomycetes and their phenomic and genomic characterization uncovers novel biology.</title>
        <authorList>
            <person name="Wiegand S."/>
            <person name="Jogler M."/>
            <person name="Boedeker C."/>
            <person name="Pinto D."/>
            <person name="Vollmers J."/>
            <person name="Rivas-Marin E."/>
            <person name="Kohn T."/>
            <person name="Peeters S.H."/>
            <person name="Heuer A."/>
            <person name="Rast P."/>
            <person name="Oberbeckmann S."/>
            <person name="Bunk B."/>
            <person name="Jeske O."/>
            <person name="Meyerdierks A."/>
            <person name="Storesund J.E."/>
            <person name="Kallscheuer N."/>
            <person name="Luecker S."/>
            <person name="Lage O.M."/>
            <person name="Pohl T."/>
            <person name="Merkel B.J."/>
            <person name="Hornburger P."/>
            <person name="Mueller R.-W."/>
            <person name="Bruemmer F."/>
            <person name="Labrenz M."/>
            <person name="Spormann A.M."/>
            <person name="Op den Camp H."/>
            <person name="Overmann J."/>
            <person name="Amann R."/>
            <person name="Jetten M.S.M."/>
            <person name="Mascher T."/>
            <person name="Medema M.H."/>
            <person name="Devos D.P."/>
            <person name="Kaster A.-K."/>
            <person name="Ovreas L."/>
            <person name="Rohde M."/>
            <person name="Galperin M.Y."/>
            <person name="Jogler C."/>
        </authorList>
    </citation>
    <scope>NUCLEOTIDE SEQUENCE [LARGE SCALE GENOMIC DNA]</scope>
    <source>
        <strain evidence="6 7">Poly30</strain>
    </source>
</reference>
<dbReference type="Gene3D" id="1.20.1330.10">
    <property type="entry name" value="f41 fragment of flagellin, N-terminal domain"/>
    <property type="match status" value="1"/>
</dbReference>
<dbReference type="Pfam" id="PF00700">
    <property type="entry name" value="Flagellin_C"/>
    <property type="match status" value="1"/>
</dbReference>
<gene>
    <name evidence="6" type="primary">hag_1</name>
    <name evidence="6" type="ORF">Poly30_05020</name>
</gene>
<protein>
    <recommendedName>
        <fullName evidence="3">Flagellin</fullName>
    </recommendedName>
</protein>
<keyword evidence="2 3" id="KW-0975">Bacterial flagellum</keyword>
<sequence>MGLRVNTNIASLTAQRNLSVATGRLQGNYARLASGLRIAVAADDAAGLAISERMRSQIRSYGVASRNAMDGVSLAQTAEGSLNEVSGILGRMRELSMQSANGTLSDSDRATLDIEFTQLKDEINRIATTTVFNGINLLDGSASTGIPIQVGIENSPSNDVITVTLEASSTSELGISSTDVLSISNAQGALASIDSAIDTINDARGALGAQQNRMESALRSIQVQRENLSASESRIRDVDVAEETADLTRNSIMQQSATQILTQANVQPQIALQLLQG</sequence>
<comment type="similarity">
    <text evidence="1 3">Belongs to the bacterial flagellin family.</text>
</comment>
<dbReference type="AlphaFoldDB" id="A0A518ELN6"/>
<dbReference type="PANTHER" id="PTHR42792:SF2">
    <property type="entry name" value="FLAGELLIN"/>
    <property type="match status" value="1"/>
</dbReference>
<evidence type="ECO:0000259" key="5">
    <source>
        <dbReference type="Pfam" id="PF00700"/>
    </source>
</evidence>
<dbReference type="Proteomes" id="UP000320390">
    <property type="component" value="Chromosome"/>
</dbReference>
<dbReference type="Gene3D" id="6.10.10.10">
    <property type="entry name" value="Flagellar export chaperone, C-terminal domain"/>
    <property type="match status" value="1"/>
</dbReference>
<keyword evidence="6" id="KW-0282">Flagellum</keyword>
<evidence type="ECO:0000256" key="3">
    <source>
        <dbReference type="RuleBase" id="RU362073"/>
    </source>
</evidence>
<keyword evidence="6" id="KW-0966">Cell projection</keyword>
<dbReference type="GO" id="GO:0005198">
    <property type="term" value="F:structural molecule activity"/>
    <property type="evidence" value="ECO:0007669"/>
    <property type="project" value="UniProtKB-UniRule"/>
</dbReference>
<dbReference type="OrthoDB" id="9796789at2"/>
<dbReference type="InterPro" id="IPR046358">
    <property type="entry name" value="Flagellin_C"/>
</dbReference>
<keyword evidence="7" id="KW-1185">Reference proteome</keyword>
<keyword evidence="3" id="KW-0964">Secreted</keyword>
<dbReference type="PANTHER" id="PTHR42792">
    <property type="entry name" value="FLAGELLIN"/>
    <property type="match status" value="1"/>
</dbReference>
<comment type="subcellular location">
    <subcellularLocation>
        <location evidence="3">Secreted</location>
    </subcellularLocation>
    <subcellularLocation>
        <location evidence="3">Bacterial flagellum</location>
    </subcellularLocation>
</comment>
<evidence type="ECO:0000313" key="7">
    <source>
        <dbReference type="Proteomes" id="UP000320390"/>
    </source>
</evidence>
<evidence type="ECO:0000313" key="6">
    <source>
        <dbReference type="EMBL" id="QDV05007.1"/>
    </source>
</evidence>
<dbReference type="RefSeq" id="WP_145194435.1">
    <property type="nucleotide sequence ID" value="NZ_CP036434.1"/>
</dbReference>
<proteinExistence type="inferred from homology"/>
<dbReference type="GO" id="GO:0005576">
    <property type="term" value="C:extracellular region"/>
    <property type="evidence" value="ECO:0007669"/>
    <property type="project" value="UniProtKB-SubCell"/>
</dbReference>
<keyword evidence="6" id="KW-0969">Cilium</keyword>
<evidence type="ECO:0000256" key="2">
    <source>
        <dbReference type="ARBA" id="ARBA00023143"/>
    </source>
</evidence>
<dbReference type="InterPro" id="IPR001029">
    <property type="entry name" value="Flagellin_N"/>
</dbReference>
<dbReference type="Pfam" id="PF00669">
    <property type="entry name" value="Flagellin_N"/>
    <property type="match status" value="1"/>
</dbReference>
<accession>A0A518ELN6</accession>
<dbReference type="SUPFAM" id="SSF64518">
    <property type="entry name" value="Phase 1 flagellin"/>
    <property type="match status" value="1"/>
</dbReference>
<name>A0A518ELN6_9BACT</name>
<evidence type="ECO:0000259" key="4">
    <source>
        <dbReference type="Pfam" id="PF00669"/>
    </source>
</evidence>
<feature type="domain" description="Flagellin N-terminal" evidence="4">
    <location>
        <begin position="5"/>
        <end position="141"/>
    </location>
</feature>
<dbReference type="InterPro" id="IPR042187">
    <property type="entry name" value="Flagellin_C_sub2"/>
</dbReference>
<dbReference type="GO" id="GO:0009288">
    <property type="term" value="C:bacterial-type flagellum"/>
    <property type="evidence" value="ECO:0007669"/>
    <property type="project" value="UniProtKB-SubCell"/>
</dbReference>
<organism evidence="6 7">
    <name type="scientific">Saltatorellus ferox</name>
    <dbReference type="NCBI Taxonomy" id="2528018"/>
    <lineage>
        <taxon>Bacteria</taxon>
        <taxon>Pseudomonadati</taxon>
        <taxon>Planctomycetota</taxon>
        <taxon>Planctomycetia</taxon>
        <taxon>Planctomycetia incertae sedis</taxon>
        <taxon>Saltatorellus</taxon>
    </lineage>
</organism>
<feature type="domain" description="Flagellin C-terminal" evidence="5">
    <location>
        <begin position="191"/>
        <end position="275"/>
    </location>
</feature>